<comment type="caution">
    <text evidence="8">The sequence shown here is derived from an EMBL/GenBank/DDBJ whole genome shotgun (WGS) entry which is preliminary data.</text>
</comment>
<feature type="compositionally biased region" description="Acidic residues" evidence="6">
    <location>
        <begin position="230"/>
        <end position="240"/>
    </location>
</feature>
<evidence type="ECO:0000313" key="8">
    <source>
        <dbReference type="EMBL" id="KAK2574217.1"/>
    </source>
</evidence>
<proteinExistence type="predicted"/>
<dbReference type="SMART" id="SM00692">
    <property type="entry name" value="DM3"/>
    <property type="match status" value="1"/>
</dbReference>
<evidence type="ECO:0000256" key="5">
    <source>
        <dbReference type="PROSITE-ProRule" id="PRU00309"/>
    </source>
</evidence>
<feature type="domain" description="THAP-type" evidence="7">
    <location>
        <begin position="1"/>
        <end position="93"/>
    </location>
</feature>
<evidence type="ECO:0000256" key="2">
    <source>
        <dbReference type="ARBA" id="ARBA00022771"/>
    </source>
</evidence>
<dbReference type="GO" id="GO:0008270">
    <property type="term" value="F:zinc ion binding"/>
    <property type="evidence" value="ECO:0007669"/>
    <property type="project" value="UniProtKB-KW"/>
</dbReference>
<evidence type="ECO:0000256" key="1">
    <source>
        <dbReference type="ARBA" id="ARBA00022723"/>
    </source>
</evidence>
<dbReference type="PANTHER" id="PTHR31751:SF42">
    <property type="entry name" value="PROTEIN CBG10204"/>
    <property type="match status" value="1"/>
</dbReference>
<keyword evidence="1" id="KW-0479">Metal-binding</keyword>
<keyword evidence="9" id="KW-1185">Reference proteome</keyword>
<keyword evidence="3" id="KW-0862">Zinc</keyword>
<protein>
    <submittedName>
        <fullName evidence="8">Peroxynitrite isomerase THAP4</fullName>
    </submittedName>
</protein>
<reference evidence="8" key="1">
    <citation type="journal article" date="2023" name="G3 (Bethesda)">
        <title>Whole genome assembly and annotation of the endangered Caribbean coral Acropora cervicornis.</title>
        <authorList>
            <person name="Selwyn J.D."/>
            <person name="Vollmer S.V."/>
        </authorList>
    </citation>
    <scope>NUCLEOTIDE SEQUENCE</scope>
    <source>
        <strain evidence="8">K2</strain>
    </source>
</reference>
<dbReference type="Pfam" id="PF05485">
    <property type="entry name" value="THAP"/>
    <property type="match status" value="1"/>
</dbReference>
<gene>
    <name evidence="8" type="ORF">P5673_000354</name>
</gene>
<evidence type="ECO:0000256" key="6">
    <source>
        <dbReference type="SAM" id="MobiDB-lite"/>
    </source>
</evidence>
<dbReference type="GO" id="GO:0016853">
    <property type="term" value="F:isomerase activity"/>
    <property type="evidence" value="ECO:0007669"/>
    <property type="project" value="UniProtKB-KW"/>
</dbReference>
<dbReference type="PROSITE" id="PS50950">
    <property type="entry name" value="ZF_THAP"/>
    <property type="match status" value="1"/>
</dbReference>
<dbReference type="SUPFAM" id="SSF57716">
    <property type="entry name" value="Glucocorticoid receptor-like (DNA-binding domain)"/>
    <property type="match status" value="1"/>
</dbReference>
<dbReference type="PANTHER" id="PTHR31751">
    <property type="entry name" value="SI:CH211-108C17.2-RELATED-RELATED"/>
    <property type="match status" value="1"/>
</dbReference>
<name>A0AAD9VHP6_ACRCE</name>
<accession>A0AAD9VHP6</accession>
<evidence type="ECO:0000313" key="9">
    <source>
        <dbReference type="Proteomes" id="UP001249851"/>
    </source>
</evidence>
<sequence length="775" mass="88234">MPFCAAPFCSNRSPRDTKRGISFHRLPISSAKIAKKWLVKLGRDEKFLPNRAQIFVCSEHFTEDCFEVDYRHNLLGGATHKRKKKFNAVPTIFKKTYSVPQVRRIASERRHKNKERREKAGMAEQMAEGAKMTEVKENVSAQEILKEYTVKQFADVGTETDPIIEAPVKTLVDVGTQTEPLVELTLERQQRNVALDHAYSRKQRKQDVDPKNVETKVELDFLRAEDSDLSDEESCVDVDDAGSVSSCDDSDEDWKPEANEDSDDENADFVDYPSSNWLAESEESAFNESKSIVFDSCLKQLFRHCKMCGAIVKIAYLKQRGSLICVTTVCKAGHTEPWFSQPFTKGMAAGNLICSGGILFTGNHFASVSTVMSVCNIRFLSKSTFYHNQRTYLWPVVNNHYLIQQREALQLLRGQPLVLAGDGRCDSPGHNAKYGTYSVMEVTTEKIVDFSLVLVSEVANSNAMEKEGLTRCLEFLERDGQLIDLLATDREHHCLQLFHYIYRHVQVAAMMKREKVHIKHRFDPWHLAKSVRKDLVAASKKRECTELASWTASVVNHLWWCAATSHGDQLLCQEKWKSIIYHVAGIHEWPDFQLFSACGHDELTNQQRRNKVWLPIGSPSHNALKEVAWKPKLLKDICLLADFVQTGCLEVFHGSMAKKYVNKSQHYSYSGMVSRTQLAVIDHNCNVGIGVATTASGDERYKCVYPKLQKQWVAKPIYEEKTYQFVHDLLRDTILLKEGEIEVPALERPNLPKNIAPNPRGNKGDIIERHVSRFQ</sequence>
<reference evidence="8" key="2">
    <citation type="journal article" date="2023" name="Science">
        <title>Genomic signatures of disease resistance in endangered staghorn corals.</title>
        <authorList>
            <person name="Vollmer S.V."/>
            <person name="Selwyn J.D."/>
            <person name="Despard B.A."/>
            <person name="Roesel C.L."/>
        </authorList>
    </citation>
    <scope>NUCLEOTIDE SEQUENCE</scope>
    <source>
        <strain evidence="8">K2</strain>
    </source>
</reference>
<feature type="region of interest" description="Disordered" evidence="6">
    <location>
        <begin position="230"/>
        <end position="269"/>
    </location>
</feature>
<dbReference type="Proteomes" id="UP001249851">
    <property type="component" value="Unassembled WGS sequence"/>
</dbReference>
<dbReference type="AlphaFoldDB" id="A0AAD9VHP6"/>
<feature type="compositionally biased region" description="Acidic residues" evidence="6">
    <location>
        <begin position="259"/>
        <end position="268"/>
    </location>
</feature>
<dbReference type="GO" id="GO:0003677">
    <property type="term" value="F:DNA binding"/>
    <property type="evidence" value="ECO:0007669"/>
    <property type="project" value="UniProtKB-UniRule"/>
</dbReference>
<dbReference type="InterPro" id="IPR006612">
    <property type="entry name" value="THAP_Znf"/>
</dbReference>
<keyword evidence="4 5" id="KW-0238">DNA-binding</keyword>
<keyword evidence="2 5" id="KW-0863">Zinc-finger</keyword>
<organism evidence="8 9">
    <name type="scientific">Acropora cervicornis</name>
    <name type="common">Staghorn coral</name>
    <dbReference type="NCBI Taxonomy" id="6130"/>
    <lineage>
        <taxon>Eukaryota</taxon>
        <taxon>Metazoa</taxon>
        <taxon>Cnidaria</taxon>
        <taxon>Anthozoa</taxon>
        <taxon>Hexacorallia</taxon>
        <taxon>Scleractinia</taxon>
        <taxon>Astrocoeniina</taxon>
        <taxon>Acroporidae</taxon>
        <taxon>Acropora</taxon>
    </lineage>
</organism>
<keyword evidence="8" id="KW-0413">Isomerase</keyword>
<dbReference type="SMART" id="SM00980">
    <property type="entry name" value="THAP"/>
    <property type="match status" value="1"/>
</dbReference>
<evidence type="ECO:0000259" key="7">
    <source>
        <dbReference type="PROSITE" id="PS50950"/>
    </source>
</evidence>
<dbReference type="EMBL" id="JARQWQ010000001">
    <property type="protein sequence ID" value="KAK2574217.1"/>
    <property type="molecule type" value="Genomic_DNA"/>
</dbReference>
<evidence type="ECO:0000256" key="4">
    <source>
        <dbReference type="ARBA" id="ARBA00023125"/>
    </source>
</evidence>
<evidence type="ECO:0000256" key="3">
    <source>
        <dbReference type="ARBA" id="ARBA00022833"/>
    </source>
</evidence>